<protein>
    <submittedName>
        <fullName evidence="1">Uncharacterized protein</fullName>
    </submittedName>
</protein>
<gene>
    <name evidence="1" type="ORF">KL86CLO1_10447</name>
</gene>
<proteinExistence type="predicted"/>
<sequence length="256" mass="28188">MVQINEIAGVAQGETVGLQQLPRVGQRVPGLNGSLLRVVKEPVPVNLQIVDIRDVELPRSALGAKHEPGALLAAGGGHRLLQLEGEGIVTHGLDHEVRRLYLVALNCVLGHVGDEDEDALAPQVPEPLGSLHAAQVRHLDVHQHDVPVRPRGEEVEAVPEGSDLELFAILALEPLEVARQLLRHGGLVIHNGYFQHVFSSRPFTFVVFEKNYIIKICPVVVQKSEQWRGEGGANLRFQPTWTQISIDKNRLRVLSF</sequence>
<name>A0A212J3B7_9FIRM</name>
<organism evidence="1">
    <name type="scientific">uncultured Eubacteriales bacterium</name>
    <dbReference type="NCBI Taxonomy" id="172733"/>
    <lineage>
        <taxon>Bacteria</taxon>
        <taxon>Bacillati</taxon>
        <taxon>Bacillota</taxon>
        <taxon>Clostridia</taxon>
        <taxon>Eubacteriales</taxon>
        <taxon>environmental samples</taxon>
    </lineage>
</organism>
<reference evidence="1" key="1">
    <citation type="submission" date="2016-04" db="EMBL/GenBank/DDBJ databases">
        <authorList>
            <person name="Evans L.H."/>
            <person name="Alamgir A."/>
            <person name="Owens N."/>
            <person name="Weber N.D."/>
            <person name="Virtaneva K."/>
            <person name="Barbian K."/>
            <person name="Babar A."/>
            <person name="Rosenke K."/>
        </authorList>
    </citation>
    <scope>NUCLEOTIDE SEQUENCE</scope>
    <source>
        <strain evidence="1">86</strain>
    </source>
</reference>
<dbReference type="AlphaFoldDB" id="A0A212J3B7"/>
<accession>A0A212J3B7</accession>
<dbReference type="EMBL" id="FLUN01000001">
    <property type="protein sequence ID" value="SBV93948.1"/>
    <property type="molecule type" value="Genomic_DNA"/>
</dbReference>
<evidence type="ECO:0000313" key="1">
    <source>
        <dbReference type="EMBL" id="SBV93948.1"/>
    </source>
</evidence>